<keyword evidence="4" id="KW-1185">Reference proteome</keyword>
<dbReference type="Gene3D" id="3.20.20.140">
    <property type="entry name" value="Metal-dependent hydrolases"/>
    <property type="match status" value="1"/>
</dbReference>
<dbReference type="InterPro" id="IPR052350">
    <property type="entry name" value="Metallo-dep_Lactonases"/>
</dbReference>
<dbReference type="InterPro" id="IPR006680">
    <property type="entry name" value="Amidohydro-rel"/>
</dbReference>
<comment type="similarity">
    <text evidence="1">Belongs to the metallo-dependent hydrolases superfamily.</text>
</comment>
<dbReference type="Pfam" id="PF04909">
    <property type="entry name" value="Amidohydro_2"/>
    <property type="match status" value="1"/>
</dbReference>
<dbReference type="PANTHER" id="PTHR43569:SF2">
    <property type="entry name" value="AMIDOHYDROLASE-RELATED DOMAIN-CONTAINING PROTEIN"/>
    <property type="match status" value="1"/>
</dbReference>
<dbReference type="InterPro" id="IPR032466">
    <property type="entry name" value="Metal_Hydrolase"/>
</dbReference>
<feature type="domain" description="Amidohydrolase-related" evidence="2">
    <location>
        <begin position="3"/>
        <end position="274"/>
    </location>
</feature>
<evidence type="ECO:0000259" key="2">
    <source>
        <dbReference type="Pfam" id="PF04909"/>
    </source>
</evidence>
<evidence type="ECO:0000256" key="1">
    <source>
        <dbReference type="ARBA" id="ARBA00038310"/>
    </source>
</evidence>
<dbReference type="EMBL" id="JAMFLZ010000006">
    <property type="protein sequence ID" value="MCL6296142.1"/>
    <property type="molecule type" value="Genomic_DNA"/>
</dbReference>
<name>A0ABT0QGM2_9FLAO</name>
<evidence type="ECO:0000313" key="3">
    <source>
        <dbReference type="EMBL" id="MCL6296142.1"/>
    </source>
</evidence>
<protein>
    <submittedName>
        <fullName evidence="3">Amidohydrolase family protein</fullName>
    </submittedName>
</protein>
<dbReference type="RefSeq" id="WP_249973629.1">
    <property type="nucleotide sequence ID" value="NZ_JAMFLZ010000006.1"/>
</dbReference>
<reference evidence="3" key="1">
    <citation type="submission" date="2022-05" db="EMBL/GenBank/DDBJ databases">
        <authorList>
            <person name="Park J.-S."/>
        </authorList>
    </citation>
    <scope>NUCLEOTIDE SEQUENCE</scope>
    <source>
        <strain evidence="3">2012CJ34-3</strain>
    </source>
</reference>
<evidence type="ECO:0000313" key="4">
    <source>
        <dbReference type="Proteomes" id="UP001165381"/>
    </source>
</evidence>
<dbReference type="SUPFAM" id="SSF51556">
    <property type="entry name" value="Metallo-dependent hydrolases"/>
    <property type="match status" value="1"/>
</dbReference>
<gene>
    <name evidence="3" type="ORF">M3P09_14115</name>
</gene>
<sequence length="274" mass="31658">MKIDAHQHFWKFNPVRDAWIDDSMQIIRKDFLPQDLKPILKDNNIDGCIAVQADQSEIETEFLLENAKQNPFIKGAVGWIDLRASNVEDRLAHYSNNSLFKGVRHIVQAEANDFMLRKDFQNGISKLEQFNLTYDILIFPPQIESAIDLVNKFPNQRFVIDHIAKPYINTGRIDEWKANMIELAKAQNVLCKVSGMVTEANLKHWKISDFTPYLDVVFNAFGIDRILYGSDWPVCLLAAKYEQQLQLVQDYIKGFSENDKTKILGSNAIKFYNL</sequence>
<comment type="caution">
    <text evidence="3">The sequence shown here is derived from an EMBL/GenBank/DDBJ whole genome shotgun (WGS) entry which is preliminary data.</text>
</comment>
<proteinExistence type="inferred from homology"/>
<accession>A0ABT0QGM2</accession>
<dbReference type="PANTHER" id="PTHR43569">
    <property type="entry name" value="AMIDOHYDROLASE"/>
    <property type="match status" value="1"/>
</dbReference>
<dbReference type="Proteomes" id="UP001165381">
    <property type="component" value="Unassembled WGS sequence"/>
</dbReference>
<organism evidence="3 4">
    <name type="scientific">Jejuia spongiicola</name>
    <dbReference type="NCBI Taxonomy" id="2942207"/>
    <lineage>
        <taxon>Bacteria</taxon>
        <taxon>Pseudomonadati</taxon>
        <taxon>Bacteroidota</taxon>
        <taxon>Flavobacteriia</taxon>
        <taxon>Flavobacteriales</taxon>
        <taxon>Flavobacteriaceae</taxon>
        <taxon>Jejuia</taxon>
    </lineage>
</organism>